<evidence type="ECO:0000313" key="1">
    <source>
        <dbReference type="EMBL" id="VAW52995.1"/>
    </source>
</evidence>
<dbReference type="AlphaFoldDB" id="A0A3B0WAM5"/>
<name>A0A3B0WAM5_9ZZZZ</name>
<evidence type="ECO:0008006" key="2">
    <source>
        <dbReference type="Google" id="ProtNLM"/>
    </source>
</evidence>
<protein>
    <recommendedName>
        <fullName evidence="2">YfaZ</fullName>
    </recommendedName>
</protein>
<reference evidence="1" key="1">
    <citation type="submission" date="2018-06" db="EMBL/GenBank/DDBJ databases">
        <authorList>
            <person name="Zhirakovskaya E."/>
        </authorList>
    </citation>
    <scope>NUCLEOTIDE SEQUENCE</scope>
</reference>
<sequence>MLRKALIITILLIPFNNAAAAAIDFRVGKDMAELTFFTQNASFGFGGADIGIGALFNQYNDLIANGSILVSGSPAGDVRALHFGVGAKVYGGDINGPDGASVNIQGGAVAIGGQIRYVFPGNTPLAVLGEIFYAPEVTSIAEFDRLLEYRLALELEITPSARAYVGYRLMEIRFSAFGTDVDYEVDDSANIGVRFEF</sequence>
<dbReference type="Pfam" id="PF07437">
    <property type="entry name" value="YfaZ"/>
    <property type="match status" value="1"/>
</dbReference>
<dbReference type="InterPro" id="IPR009998">
    <property type="entry name" value="YfaZ"/>
</dbReference>
<proteinExistence type="predicted"/>
<dbReference type="EMBL" id="UOFD01000056">
    <property type="protein sequence ID" value="VAW52995.1"/>
    <property type="molecule type" value="Genomic_DNA"/>
</dbReference>
<accession>A0A3B0WAM5</accession>
<organism evidence="1">
    <name type="scientific">hydrothermal vent metagenome</name>
    <dbReference type="NCBI Taxonomy" id="652676"/>
    <lineage>
        <taxon>unclassified sequences</taxon>
        <taxon>metagenomes</taxon>
        <taxon>ecological metagenomes</taxon>
    </lineage>
</organism>
<gene>
    <name evidence="1" type="ORF">MNBD_GAMMA06-810</name>
</gene>